<dbReference type="InterPro" id="IPR029000">
    <property type="entry name" value="Cyclophilin-like_dom_sf"/>
</dbReference>
<dbReference type="InterPro" id="IPR043894">
    <property type="entry name" value="MupG_C"/>
</dbReference>
<proteinExistence type="predicted"/>
<name>A0A2A7HXY1_BACCE</name>
<dbReference type="EMBL" id="NVLK01000024">
    <property type="protein sequence ID" value="PEC21770.1"/>
    <property type="molecule type" value="Genomic_DNA"/>
</dbReference>
<protein>
    <recommendedName>
        <fullName evidence="1">6-phospho-N-acetylmuramidase C-terminal domain-containing protein</fullName>
    </recommendedName>
</protein>
<evidence type="ECO:0000313" key="3">
    <source>
        <dbReference type="Proteomes" id="UP000220006"/>
    </source>
</evidence>
<feature type="domain" description="6-phospho-N-acetylmuramidase C-terminal" evidence="1">
    <location>
        <begin position="2"/>
        <end position="34"/>
    </location>
</feature>
<dbReference type="AlphaFoldDB" id="A0A2A7HXY1"/>
<dbReference type="Pfam" id="PF05913">
    <property type="entry name" value="MupG_C"/>
    <property type="match status" value="1"/>
</dbReference>
<reference evidence="2 3" key="1">
    <citation type="submission" date="2017-09" db="EMBL/GenBank/DDBJ databases">
        <title>Large-scale bioinformatics analysis of Bacillus genomes uncovers conserved roles of natural products in bacterial physiology.</title>
        <authorList>
            <consortium name="Agbiome Team Llc"/>
            <person name="Bleich R.M."/>
            <person name="Grubbs K.J."/>
            <person name="Santa Maria K.C."/>
            <person name="Allen S.E."/>
            <person name="Farag S."/>
            <person name="Shank E.A."/>
            <person name="Bowers A."/>
        </authorList>
    </citation>
    <scope>NUCLEOTIDE SEQUENCE [LARGE SCALE GENOMIC DNA]</scope>
    <source>
        <strain evidence="2 3">AFS096845</strain>
    </source>
</reference>
<gene>
    <name evidence="2" type="ORF">COM96_12025</name>
</gene>
<evidence type="ECO:0000259" key="1">
    <source>
        <dbReference type="Pfam" id="PF05913"/>
    </source>
</evidence>
<dbReference type="SUPFAM" id="SSF50891">
    <property type="entry name" value="Cyclophilin-like"/>
    <property type="match status" value="1"/>
</dbReference>
<dbReference type="Proteomes" id="UP000220006">
    <property type="component" value="Unassembled WGS sequence"/>
</dbReference>
<evidence type="ECO:0000313" key="2">
    <source>
        <dbReference type="EMBL" id="PEC21770.1"/>
    </source>
</evidence>
<accession>A0A2A7HXY1</accession>
<comment type="caution">
    <text evidence="2">The sequence shown here is derived from an EMBL/GenBank/DDBJ whole genome shotgun (WGS) entry which is preliminary data.</text>
</comment>
<organism evidence="2 3">
    <name type="scientific">Bacillus cereus</name>
    <dbReference type="NCBI Taxonomy" id="1396"/>
    <lineage>
        <taxon>Bacteria</taxon>
        <taxon>Bacillati</taxon>
        <taxon>Bacillota</taxon>
        <taxon>Bacilli</taxon>
        <taxon>Bacillales</taxon>
        <taxon>Bacillaceae</taxon>
        <taxon>Bacillus</taxon>
        <taxon>Bacillus cereus group</taxon>
    </lineage>
</organism>
<sequence length="37" mass="4304">MKEMPIDKQKNIVGKIAEEELFVLDYVGAWTQFTCVE</sequence>
<dbReference type="Gene3D" id="2.40.100.10">
    <property type="entry name" value="Cyclophilin-like"/>
    <property type="match status" value="1"/>
</dbReference>